<organism evidence="1 2">
    <name type="scientific">Amphibalanus amphitrite</name>
    <name type="common">Striped barnacle</name>
    <name type="synonym">Balanus amphitrite</name>
    <dbReference type="NCBI Taxonomy" id="1232801"/>
    <lineage>
        <taxon>Eukaryota</taxon>
        <taxon>Metazoa</taxon>
        <taxon>Ecdysozoa</taxon>
        <taxon>Arthropoda</taxon>
        <taxon>Crustacea</taxon>
        <taxon>Multicrustacea</taxon>
        <taxon>Cirripedia</taxon>
        <taxon>Thoracica</taxon>
        <taxon>Thoracicalcarea</taxon>
        <taxon>Balanomorpha</taxon>
        <taxon>Balanoidea</taxon>
        <taxon>Balanidae</taxon>
        <taxon>Amphibalaninae</taxon>
        <taxon>Amphibalanus</taxon>
    </lineage>
</organism>
<dbReference type="AlphaFoldDB" id="A0A6A4WY60"/>
<dbReference type="Proteomes" id="UP000440578">
    <property type="component" value="Unassembled WGS sequence"/>
</dbReference>
<comment type="caution">
    <text evidence="1">The sequence shown here is derived from an EMBL/GenBank/DDBJ whole genome shotgun (WGS) entry which is preliminary data.</text>
</comment>
<proteinExistence type="predicted"/>
<gene>
    <name evidence="1" type="ORF">FJT64_020060</name>
</gene>
<protein>
    <submittedName>
        <fullName evidence="1">Uncharacterized protein</fullName>
    </submittedName>
</protein>
<keyword evidence="2" id="KW-1185">Reference proteome</keyword>
<accession>A0A6A4WY60</accession>
<reference evidence="1 2" key="1">
    <citation type="submission" date="2019-07" db="EMBL/GenBank/DDBJ databases">
        <title>Draft genome assembly of a fouling barnacle, Amphibalanus amphitrite (Darwin, 1854): The first reference genome for Thecostraca.</title>
        <authorList>
            <person name="Kim W."/>
        </authorList>
    </citation>
    <scope>NUCLEOTIDE SEQUENCE [LARGE SCALE GENOMIC DNA]</scope>
    <source>
        <strain evidence="1">SNU_AA5</strain>
        <tissue evidence="1">Soma without cirri and trophi</tissue>
    </source>
</reference>
<evidence type="ECO:0000313" key="2">
    <source>
        <dbReference type="Proteomes" id="UP000440578"/>
    </source>
</evidence>
<dbReference type="EMBL" id="VIIS01000466">
    <property type="protein sequence ID" value="KAF0308744.1"/>
    <property type="molecule type" value="Genomic_DNA"/>
</dbReference>
<name>A0A6A4WY60_AMPAM</name>
<sequence length="89" mass="9926">MAVLGFSNPGGGCCQAADKLRSLEKKLARQKALMESRRLRWRREKALLLAKLRKLDHKAVAATKLQESGTLSSQQVRRLATGKRVRIGL</sequence>
<evidence type="ECO:0000313" key="1">
    <source>
        <dbReference type="EMBL" id="KAF0308744.1"/>
    </source>
</evidence>